<name>A0A0C9Y9N2_9AGAR</name>
<dbReference type="EMBL" id="KN838567">
    <property type="protein sequence ID" value="KIK04748.1"/>
    <property type="molecule type" value="Genomic_DNA"/>
</dbReference>
<reference evidence="2" key="2">
    <citation type="submission" date="2015-01" db="EMBL/GenBank/DDBJ databases">
        <title>Evolutionary Origins and Diversification of the Mycorrhizal Mutualists.</title>
        <authorList>
            <consortium name="DOE Joint Genome Institute"/>
            <consortium name="Mycorrhizal Genomics Consortium"/>
            <person name="Kohler A."/>
            <person name="Kuo A."/>
            <person name="Nagy L.G."/>
            <person name="Floudas D."/>
            <person name="Copeland A."/>
            <person name="Barry K.W."/>
            <person name="Cichocki N."/>
            <person name="Veneault-Fourrey C."/>
            <person name="LaButti K."/>
            <person name="Lindquist E.A."/>
            <person name="Lipzen A."/>
            <person name="Lundell T."/>
            <person name="Morin E."/>
            <person name="Murat C."/>
            <person name="Riley R."/>
            <person name="Ohm R."/>
            <person name="Sun H."/>
            <person name="Tunlid A."/>
            <person name="Henrissat B."/>
            <person name="Grigoriev I.V."/>
            <person name="Hibbett D.S."/>
            <person name="Martin F."/>
        </authorList>
    </citation>
    <scope>NUCLEOTIDE SEQUENCE [LARGE SCALE GENOMIC DNA]</scope>
    <source>
        <strain evidence="2">LaAM-08-1</strain>
    </source>
</reference>
<protein>
    <submittedName>
        <fullName evidence="1">Uncharacterized protein</fullName>
    </submittedName>
</protein>
<reference evidence="1 2" key="1">
    <citation type="submission" date="2014-04" db="EMBL/GenBank/DDBJ databases">
        <authorList>
            <consortium name="DOE Joint Genome Institute"/>
            <person name="Kuo A."/>
            <person name="Kohler A."/>
            <person name="Nagy L.G."/>
            <person name="Floudas D."/>
            <person name="Copeland A."/>
            <person name="Barry K.W."/>
            <person name="Cichocki N."/>
            <person name="Veneault-Fourrey C."/>
            <person name="LaButti K."/>
            <person name="Lindquist E.A."/>
            <person name="Lipzen A."/>
            <person name="Lundell T."/>
            <person name="Morin E."/>
            <person name="Murat C."/>
            <person name="Sun H."/>
            <person name="Tunlid A."/>
            <person name="Henrissat B."/>
            <person name="Grigoriev I.V."/>
            <person name="Hibbett D.S."/>
            <person name="Martin F."/>
            <person name="Nordberg H.P."/>
            <person name="Cantor M.N."/>
            <person name="Hua S.X."/>
        </authorList>
    </citation>
    <scope>NUCLEOTIDE SEQUENCE [LARGE SCALE GENOMIC DNA]</scope>
    <source>
        <strain evidence="1 2">LaAM-08-1</strain>
    </source>
</reference>
<keyword evidence="2" id="KW-1185">Reference proteome</keyword>
<accession>A0A0C9Y9N2</accession>
<dbReference type="Proteomes" id="UP000054477">
    <property type="component" value="Unassembled WGS sequence"/>
</dbReference>
<evidence type="ECO:0000313" key="1">
    <source>
        <dbReference type="EMBL" id="KIK04748.1"/>
    </source>
</evidence>
<dbReference type="AlphaFoldDB" id="A0A0C9Y9N2"/>
<sequence length="115" mass="12515">MCTFPIHPFINLCPFQGCLELAIFAVANVYVFKAVAEAKDDAATHLPPTKLLIVLFVHYLSCQGSLPPFDASDHMWATHPADPPSLCNTHELSQDSSTLLFSGTTHLGPVTFMGE</sequence>
<proteinExistence type="predicted"/>
<organism evidence="1 2">
    <name type="scientific">Laccaria amethystina LaAM-08-1</name>
    <dbReference type="NCBI Taxonomy" id="1095629"/>
    <lineage>
        <taxon>Eukaryota</taxon>
        <taxon>Fungi</taxon>
        <taxon>Dikarya</taxon>
        <taxon>Basidiomycota</taxon>
        <taxon>Agaricomycotina</taxon>
        <taxon>Agaricomycetes</taxon>
        <taxon>Agaricomycetidae</taxon>
        <taxon>Agaricales</taxon>
        <taxon>Agaricineae</taxon>
        <taxon>Hydnangiaceae</taxon>
        <taxon>Laccaria</taxon>
    </lineage>
</organism>
<gene>
    <name evidence="1" type="ORF">K443DRAFT_675762</name>
</gene>
<dbReference type="HOGENOM" id="CLU_2109421_0_0_1"/>
<evidence type="ECO:0000313" key="2">
    <source>
        <dbReference type="Proteomes" id="UP000054477"/>
    </source>
</evidence>